<reference evidence="2 3" key="1">
    <citation type="submission" date="2014-04" db="EMBL/GenBank/DDBJ databases">
        <authorList>
            <consortium name="DOE Joint Genome Institute"/>
            <person name="Kuo A."/>
            <person name="Tarkka M."/>
            <person name="Buscot F."/>
            <person name="Kohler A."/>
            <person name="Nagy L.G."/>
            <person name="Floudas D."/>
            <person name="Copeland A."/>
            <person name="Barry K.W."/>
            <person name="Cichocki N."/>
            <person name="Veneault-Fourrey C."/>
            <person name="LaButti K."/>
            <person name="Lindquist E.A."/>
            <person name="Lipzen A."/>
            <person name="Lundell T."/>
            <person name="Morin E."/>
            <person name="Murat C."/>
            <person name="Sun H."/>
            <person name="Tunlid A."/>
            <person name="Henrissat B."/>
            <person name="Grigoriev I.V."/>
            <person name="Hibbett D.S."/>
            <person name="Martin F."/>
            <person name="Nordberg H.P."/>
            <person name="Cantor M.N."/>
            <person name="Hua S.X."/>
        </authorList>
    </citation>
    <scope>NUCLEOTIDE SEQUENCE [LARGE SCALE GENOMIC DNA]</scope>
    <source>
        <strain evidence="2 3">F 1598</strain>
    </source>
</reference>
<keyword evidence="1" id="KW-0812">Transmembrane</keyword>
<keyword evidence="1" id="KW-0472">Membrane</keyword>
<feature type="transmembrane region" description="Helical" evidence="1">
    <location>
        <begin position="306"/>
        <end position="328"/>
    </location>
</feature>
<keyword evidence="1" id="KW-1133">Transmembrane helix</keyword>
<feature type="transmembrane region" description="Helical" evidence="1">
    <location>
        <begin position="177"/>
        <end position="201"/>
    </location>
</feature>
<feature type="transmembrane region" description="Helical" evidence="1">
    <location>
        <begin position="213"/>
        <end position="242"/>
    </location>
</feature>
<feature type="transmembrane region" description="Helical" evidence="1">
    <location>
        <begin position="368"/>
        <end position="390"/>
    </location>
</feature>
<dbReference type="STRING" id="765440.A0A0C3F8D7"/>
<dbReference type="OrthoDB" id="2688021at2759"/>
<sequence>MVISTWFFKSKRMAQPSEESSLDEILVQSKTCSSHLDMDPFDVYQRDARSGLVGIGGVCASILFSILCLSLGVYLAFHRGRIDDVVLPPSWRNSTLNADSAAYTGFIATLHTTSSVRTEILSLSLNLAVTACTESIGFIHSIALKSALAAESRLYSNTNLRLLTAARGNPWTNPNGTLFNAIMAVLLIVSYVSSTLVFIPFQSEVVEDSLEEWWFTCIFAPPVLILGMVIMLQAIIAMAGLYHTRVLTWSSSPLDTAAALLHHGKLTRVHGRCMHNVVDSPLYHGPQLPSTQQPSAWAAHPSIKKIIVVLWCLVLGCAVWCGIVEIVWTKQYSKTLGPMVNSWSIFPNGNTKALAWIYFVDPDHGYPISAWVVVFIVFTLMQGGMTLGLHCSEVIANVVRDEVIWRRAASETGTTPTTNPILAEFMNWPSVCLLIAKPVLHWMFGLSLSAEGFSQPIAKSSLVQIEWHMRNIQIIYLTLALFVFALVCTFITRRRPRGPQPAAYGHLQTLANLVDEWSPTMWWGHKADGEVIYHAGTSNFPLPPIRMGNWYAGSLCHPKSS</sequence>
<feature type="transmembrane region" description="Helical" evidence="1">
    <location>
        <begin position="474"/>
        <end position="492"/>
    </location>
</feature>
<keyword evidence="3" id="KW-1185">Reference proteome</keyword>
<dbReference type="AlphaFoldDB" id="A0A0C3F8D7"/>
<evidence type="ECO:0000256" key="1">
    <source>
        <dbReference type="SAM" id="Phobius"/>
    </source>
</evidence>
<accession>A0A0C3F8D7</accession>
<protein>
    <submittedName>
        <fullName evidence="2">Uncharacterized protein</fullName>
    </submittedName>
</protein>
<evidence type="ECO:0000313" key="3">
    <source>
        <dbReference type="Proteomes" id="UP000054166"/>
    </source>
</evidence>
<dbReference type="Proteomes" id="UP000054166">
    <property type="component" value="Unassembled WGS sequence"/>
</dbReference>
<proteinExistence type="predicted"/>
<reference evidence="3" key="2">
    <citation type="submission" date="2015-01" db="EMBL/GenBank/DDBJ databases">
        <title>Evolutionary Origins and Diversification of the Mycorrhizal Mutualists.</title>
        <authorList>
            <consortium name="DOE Joint Genome Institute"/>
            <consortium name="Mycorrhizal Genomics Consortium"/>
            <person name="Kohler A."/>
            <person name="Kuo A."/>
            <person name="Nagy L.G."/>
            <person name="Floudas D."/>
            <person name="Copeland A."/>
            <person name="Barry K.W."/>
            <person name="Cichocki N."/>
            <person name="Veneault-Fourrey C."/>
            <person name="LaButti K."/>
            <person name="Lindquist E.A."/>
            <person name="Lipzen A."/>
            <person name="Lundell T."/>
            <person name="Morin E."/>
            <person name="Murat C."/>
            <person name="Riley R."/>
            <person name="Ohm R."/>
            <person name="Sun H."/>
            <person name="Tunlid A."/>
            <person name="Henrissat B."/>
            <person name="Grigoriev I.V."/>
            <person name="Hibbett D.S."/>
            <person name="Martin F."/>
        </authorList>
    </citation>
    <scope>NUCLEOTIDE SEQUENCE [LARGE SCALE GENOMIC DNA]</scope>
    <source>
        <strain evidence="3">F 1598</strain>
    </source>
</reference>
<dbReference type="InParanoid" id="A0A0C3F8D7"/>
<name>A0A0C3F8D7_PILCF</name>
<organism evidence="2 3">
    <name type="scientific">Piloderma croceum (strain F 1598)</name>
    <dbReference type="NCBI Taxonomy" id="765440"/>
    <lineage>
        <taxon>Eukaryota</taxon>
        <taxon>Fungi</taxon>
        <taxon>Dikarya</taxon>
        <taxon>Basidiomycota</taxon>
        <taxon>Agaricomycotina</taxon>
        <taxon>Agaricomycetes</taxon>
        <taxon>Agaricomycetidae</taxon>
        <taxon>Atheliales</taxon>
        <taxon>Atheliaceae</taxon>
        <taxon>Piloderma</taxon>
    </lineage>
</organism>
<feature type="transmembrane region" description="Helical" evidence="1">
    <location>
        <begin position="52"/>
        <end position="77"/>
    </location>
</feature>
<dbReference type="EMBL" id="KN833001">
    <property type="protein sequence ID" value="KIM81025.1"/>
    <property type="molecule type" value="Genomic_DNA"/>
</dbReference>
<evidence type="ECO:0000313" key="2">
    <source>
        <dbReference type="EMBL" id="KIM81025.1"/>
    </source>
</evidence>
<dbReference type="HOGENOM" id="CLU_021043_2_0_1"/>
<gene>
    <name evidence="2" type="ORF">PILCRDRAFT_821859</name>
</gene>